<evidence type="ECO:0000256" key="3">
    <source>
        <dbReference type="ARBA" id="ARBA00022801"/>
    </source>
</evidence>
<dbReference type="Pfam" id="PF00884">
    <property type="entry name" value="Sulfatase"/>
    <property type="match status" value="1"/>
</dbReference>
<evidence type="ECO:0000313" key="8">
    <source>
        <dbReference type="Proteomes" id="UP001247805"/>
    </source>
</evidence>
<dbReference type="SUPFAM" id="SSF53649">
    <property type="entry name" value="Alkaline phosphatase-like"/>
    <property type="match status" value="1"/>
</dbReference>
<proteinExistence type="inferred from homology"/>
<feature type="chain" id="PRO_5046393241" evidence="5">
    <location>
        <begin position="21"/>
        <end position="613"/>
    </location>
</feature>
<dbReference type="Proteomes" id="UP001247805">
    <property type="component" value="Unassembled WGS sequence"/>
</dbReference>
<comment type="similarity">
    <text evidence="1">Belongs to the sulfatase family.</text>
</comment>
<keyword evidence="8" id="KW-1185">Reference proteome</keyword>
<feature type="signal peptide" evidence="5">
    <location>
        <begin position="1"/>
        <end position="20"/>
    </location>
</feature>
<dbReference type="InterPro" id="IPR024607">
    <property type="entry name" value="Sulfatase_CS"/>
</dbReference>
<dbReference type="PANTHER" id="PTHR42693">
    <property type="entry name" value="ARYLSULFATASE FAMILY MEMBER"/>
    <property type="match status" value="1"/>
</dbReference>
<dbReference type="InterPro" id="IPR017850">
    <property type="entry name" value="Alkaline_phosphatase_core_sf"/>
</dbReference>
<sequence length="613" mass="69002">MNRILAIACCLLLSVFGVNAWSKHHANSDKHQAPNVIVILSDDQGYGDFSVTGNPYVKTPNLDKLATDGIQLTDFHVDPTCSPSRAGLMTGRYSSRVGVWLTFAGRNHLYKEEMTMADVFKHNNYATGIFGKWHLGDNYPFRPTDRGFDKSFIHGGGVAGETPDYWDNDYFDDTYYENGEPVKTQGYTTDVWFDQAQKFINQSQSEQKPFFIYLAANTPHGPFNVEEALFKPYLDKGIPEARARFYAMIGTVDSNVGKLRAYLEEHDLADNTLILYMTDNGTSKGYEGPKNGLPVAGYNANMRGSKTSAYEGGHRAASFWYWPRGGFTGNQTRQQLTAQIDVLPTLVDLLKLTLPKPVDFDGTSLVKVIKDNQDNLAHRKMVIHNQAAFGKPLGDGALVKDKDYVVLQDKWRLVGNKLFNLENDPTQSKDLAKQLPKKAAELQAFYQEWWSDVTQDQRLSPTVINPAKQAEVVLTSQAWSGDIATYDQSHVRAGIRNRGAWYIDVEVAGNYQLEFSRWPKESGLGFNQSYKKDFSEKRLDQGFTLYKLPSQAIHVQAVELILDQQKTMQKVSPQQKTAAFNVHLTKGLHKVEGLLHTQGKDLSAYYMYLTSTD</sequence>
<organism evidence="7 8">
    <name type="scientific">Paraglaciecola aquimarina</name>
    <dbReference type="NCBI Taxonomy" id="1235557"/>
    <lineage>
        <taxon>Bacteria</taxon>
        <taxon>Pseudomonadati</taxon>
        <taxon>Pseudomonadota</taxon>
        <taxon>Gammaproteobacteria</taxon>
        <taxon>Alteromonadales</taxon>
        <taxon>Alteromonadaceae</taxon>
        <taxon>Paraglaciecola</taxon>
    </lineage>
</organism>
<protein>
    <submittedName>
        <fullName evidence="7">Arylsulfatase</fullName>
    </submittedName>
</protein>
<feature type="domain" description="Sulfatase N-terminal" evidence="6">
    <location>
        <begin position="34"/>
        <end position="350"/>
    </location>
</feature>
<dbReference type="Gene3D" id="3.30.1120.10">
    <property type="match status" value="1"/>
</dbReference>
<evidence type="ECO:0000259" key="6">
    <source>
        <dbReference type="Pfam" id="PF00884"/>
    </source>
</evidence>
<keyword evidence="3" id="KW-0378">Hydrolase</keyword>
<keyword evidence="2" id="KW-0479">Metal-binding</keyword>
<gene>
    <name evidence="7" type="ORF">RS130_12590</name>
</gene>
<evidence type="ECO:0000313" key="7">
    <source>
        <dbReference type="EMBL" id="MDU0354641.1"/>
    </source>
</evidence>
<reference evidence="7 8" key="1">
    <citation type="submission" date="2023-10" db="EMBL/GenBank/DDBJ databases">
        <title>Glaciecola aquimarina strain GGW-M5 nov., isolated from a coastal seawater.</title>
        <authorList>
            <person name="Bayburt H."/>
            <person name="Kim J.M."/>
            <person name="Choi B.J."/>
            <person name="Jeon C.O."/>
        </authorList>
    </citation>
    <scope>NUCLEOTIDE SEQUENCE [LARGE SCALE GENOMIC DNA]</scope>
    <source>
        <strain evidence="7 8">KCTC 32108</strain>
    </source>
</reference>
<dbReference type="PROSITE" id="PS00523">
    <property type="entry name" value="SULFATASE_1"/>
    <property type="match status" value="1"/>
</dbReference>
<evidence type="ECO:0000256" key="4">
    <source>
        <dbReference type="ARBA" id="ARBA00022837"/>
    </source>
</evidence>
<dbReference type="EMBL" id="JAWDIO010000002">
    <property type="protein sequence ID" value="MDU0354641.1"/>
    <property type="molecule type" value="Genomic_DNA"/>
</dbReference>
<evidence type="ECO:0000256" key="5">
    <source>
        <dbReference type="SAM" id="SignalP"/>
    </source>
</evidence>
<dbReference type="RefSeq" id="WP_316026226.1">
    <property type="nucleotide sequence ID" value="NZ_JAWDIO010000002.1"/>
</dbReference>
<keyword evidence="5" id="KW-0732">Signal</keyword>
<dbReference type="InterPro" id="IPR050738">
    <property type="entry name" value="Sulfatase"/>
</dbReference>
<evidence type="ECO:0000256" key="1">
    <source>
        <dbReference type="ARBA" id="ARBA00008779"/>
    </source>
</evidence>
<evidence type="ECO:0000256" key="2">
    <source>
        <dbReference type="ARBA" id="ARBA00022723"/>
    </source>
</evidence>
<comment type="caution">
    <text evidence="7">The sequence shown here is derived from an EMBL/GenBank/DDBJ whole genome shotgun (WGS) entry which is preliminary data.</text>
</comment>
<keyword evidence="4" id="KW-0106">Calcium</keyword>
<dbReference type="CDD" id="cd16146">
    <property type="entry name" value="ARS_like"/>
    <property type="match status" value="1"/>
</dbReference>
<dbReference type="Gene3D" id="3.40.720.10">
    <property type="entry name" value="Alkaline Phosphatase, subunit A"/>
    <property type="match status" value="1"/>
</dbReference>
<accession>A0ABU3SXB0</accession>
<dbReference type="InterPro" id="IPR000917">
    <property type="entry name" value="Sulfatase_N"/>
</dbReference>
<name>A0ABU3SXB0_9ALTE</name>
<dbReference type="PANTHER" id="PTHR42693:SF53">
    <property type="entry name" value="ENDO-4-O-SULFATASE"/>
    <property type="match status" value="1"/>
</dbReference>